<organism evidence="1 2">
    <name type="scientific">Bacillus kandeliae</name>
    <dbReference type="NCBI Taxonomy" id="3129297"/>
    <lineage>
        <taxon>Bacteria</taxon>
        <taxon>Bacillati</taxon>
        <taxon>Bacillota</taxon>
        <taxon>Bacilli</taxon>
        <taxon>Bacillales</taxon>
        <taxon>Bacillaceae</taxon>
        <taxon>Bacillus</taxon>
    </lineage>
</organism>
<accession>A0ABZ2N386</accession>
<proteinExistence type="predicted"/>
<dbReference type="Proteomes" id="UP001387364">
    <property type="component" value="Chromosome"/>
</dbReference>
<dbReference type="RefSeq" id="WP_338749754.1">
    <property type="nucleotide sequence ID" value="NZ_CP147404.1"/>
</dbReference>
<protein>
    <submittedName>
        <fullName evidence="1">Uncharacterized protein</fullName>
    </submittedName>
</protein>
<reference evidence="1 2" key="1">
    <citation type="submission" date="2024-02" db="EMBL/GenBank/DDBJ databases">
        <title>Seven novel Bacillus-like species.</title>
        <authorList>
            <person name="Liu G."/>
        </authorList>
    </citation>
    <scope>NUCLEOTIDE SEQUENCE [LARGE SCALE GENOMIC DNA]</scope>
    <source>
        <strain evidence="1 2">FJAT-52991</strain>
    </source>
</reference>
<keyword evidence="2" id="KW-1185">Reference proteome</keyword>
<evidence type="ECO:0000313" key="1">
    <source>
        <dbReference type="EMBL" id="WXB91850.1"/>
    </source>
</evidence>
<sequence length="79" mass="9858">MFIIELWDYDNQEMFDVYYDLTLKEALEIIDKLKTTMPYYDRMLRRMMKQKYISHNRLIRKIGSQRYKGYQLFLQAYPA</sequence>
<dbReference type="EMBL" id="CP147404">
    <property type="protein sequence ID" value="WXB91850.1"/>
    <property type="molecule type" value="Genomic_DNA"/>
</dbReference>
<evidence type="ECO:0000313" key="2">
    <source>
        <dbReference type="Proteomes" id="UP001387364"/>
    </source>
</evidence>
<name>A0ABZ2N386_9BACI</name>
<gene>
    <name evidence="1" type="ORF">WDJ61_11280</name>
</gene>